<comment type="similarity">
    <text evidence="1">Belongs to the short-chain dehydrogenases/reductases (SDR) family.</text>
</comment>
<evidence type="ECO:0000313" key="5">
    <source>
        <dbReference type="Proteomes" id="UP000214880"/>
    </source>
</evidence>
<dbReference type="PANTHER" id="PTHR42879:SF2">
    <property type="entry name" value="3-OXOACYL-[ACYL-CARRIER-PROTEIN] REDUCTASE FABG"/>
    <property type="match status" value="1"/>
</dbReference>
<dbReference type="Proteomes" id="UP000214880">
    <property type="component" value="Unassembled WGS sequence"/>
</dbReference>
<dbReference type="InterPro" id="IPR036291">
    <property type="entry name" value="NAD(P)-bd_dom_sf"/>
</dbReference>
<dbReference type="PROSITE" id="PS00061">
    <property type="entry name" value="ADH_SHORT"/>
    <property type="match status" value="1"/>
</dbReference>
<keyword evidence="2" id="KW-0560">Oxidoreductase</keyword>
<dbReference type="NCBIfam" id="NF005559">
    <property type="entry name" value="PRK07231.1"/>
    <property type="match status" value="1"/>
</dbReference>
<dbReference type="GO" id="GO:0016491">
    <property type="term" value="F:oxidoreductase activity"/>
    <property type="evidence" value="ECO:0007669"/>
    <property type="project" value="UniProtKB-KW"/>
</dbReference>
<dbReference type="PRINTS" id="PR00080">
    <property type="entry name" value="SDRFAMILY"/>
</dbReference>
<dbReference type="EMBL" id="FNHB01000007">
    <property type="protein sequence ID" value="SDM80280.1"/>
    <property type="molecule type" value="Genomic_DNA"/>
</dbReference>
<evidence type="ECO:0000259" key="3">
    <source>
        <dbReference type="SMART" id="SM00822"/>
    </source>
</evidence>
<dbReference type="RefSeq" id="WP_092074175.1">
    <property type="nucleotide sequence ID" value="NZ_FNHB01000007.1"/>
</dbReference>
<keyword evidence="5" id="KW-1185">Reference proteome</keyword>
<dbReference type="InterPro" id="IPR020904">
    <property type="entry name" value="Sc_DH/Rdtase_CS"/>
</dbReference>
<dbReference type="SUPFAM" id="SSF51735">
    <property type="entry name" value="NAD(P)-binding Rossmann-fold domains"/>
    <property type="match status" value="1"/>
</dbReference>
<dbReference type="OrthoDB" id="9803333at2"/>
<dbReference type="AlphaFoldDB" id="A0A1G9W729"/>
<dbReference type="CDD" id="cd05233">
    <property type="entry name" value="SDR_c"/>
    <property type="match status" value="1"/>
</dbReference>
<evidence type="ECO:0000256" key="2">
    <source>
        <dbReference type="ARBA" id="ARBA00023002"/>
    </source>
</evidence>
<organism evidence="4 5">
    <name type="scientific">Dendrosporobacter quercicolus</name>
    <dbReference type="NCBI Taxonomy" id="146817"/>
    <lineage>
        <taxon>Bacteria</taxon>
        <taxon>Bacillati</taxon>
        <taxon>Bacillota</taxon>
        <taxon>Negativicutes</taxon>
        <taxon>Selenomonadales</taxon>
        <taxon>Sporomusaceae</taxon>
        <taxon>Dendrosporobacter</taxon>
    </lineage>
</organism>
<dbReference type="InterPro" id="IPR050259">
    <property type="entry name" value="SDR"/>
</dbReference>
<dbReference type="Gene3D" id="3.40.50.720">
    <property type="entry name" value="NAD(P)-binding Rossmann-like Domain"/>
    <property type="match status" value="1"/>
</dbReference>
<dbReference type="Pfam" id="PF13561">
    <property type="entry name" value="adh_short_C2"/>
    <property type="match status" value="1"/>
</dbReference>
<feature type="domain" description="Ketoreductase" evidence="3">
    <location>
        <begin position="8"/>
        <end position="189"/>
    </location>
</feature>
<name>A0A1G9W729_9FIRM</name>
<dbReference type="PANTHER" id="PTHR42879">
    <property type="entry name" value="3-OXOACYL-(ACYL-CARRIER-PROTEIN) REDUCTASE"/>
    <property type="match status" value="1"/>
</dbReference>
<proteinExistence type="inferred from homology"/>
<dbReference type="FunFam" id="3.40.50.720:FF:000084">
    <property type="entry name" value="Short-chain dehydrogenase reductase"/>
    <property type="match status" value="1"/>
</dbReference>
<accession>A0A1G9W729</accession>
<dbReference type="InterPro" id="IPR057326">
    <property type="entry name" value="KR_dom"/>
</dbReference>
<evidence type="ECO:0000313" key="4">
    <source>
        <dbReference type="EMBL" id="SDM80280.1"/>
    </source>
</evidence>
<sequence length="255" mass="26195">MIYDFSNKAVLITGGTSGIGLATAKTLLAGGAKVAIAGSSRAKGQTALAELADWAGSVKFIQGNVAQVSECQSIVKGAAGYLGKIDIVINSAGIYLEKPIDEVTEEEYQLVIDVNLKGTYFIAKYAIPELKKTGNGAIVNVSSDAGINGNLLCTAYCAAKGAVTTFSKALALELAPHQIRVNCVCPGDIDTPMLKTQLAAAADPVKQLWEMAGIYPIGRIGRAAEVAAAICFLASDQASLITGVALPVDGGLTAC</sequence>
<dbReference type="SMART" id="SM00822">
    <property type="entry name" value="PKS_KR"/>
    <property type="match status" value="1"/>
</dbReference>
<reference evidence="4 5" key="1">
    <citation type="submission" date="2016-10" db="EMBL/GenBank/DDBJ databases">
        <authorList>
            <person name="de Groot N.N."/>
        </authorList>
    </citation>
    <scope>NUCLEOTIDE SEQUENCE [LARGE SCALE GENOMIC DNA]</scope>
    <source>
        <strain evidence="4 5">DSM 1736</strain>
    </source>
</reference>
<evidence type="ECO:0000256" key="1">
    <source>
        <dbReference type="ARBA" id="ARBA00006484"/>
    </source>
</evidence>
<dbReference type="PRINTS" id="PR00081">
    <property type="entry name" value="GDHRDH"/>
</dbReference>
<dbReference type="STRING" id="146817.SAMN04488502_107141"/>
<dbReference type="GO" id="GO:0008206">
    <property type="term" value="P:bile acid metabolic process"/>
    <property type="evidence" value="ECO:0007669"/>
    <property type="project" value="UniProtKB-ARBA"/>
</dbReference>
<dbReference type="InterPro" id="IPR002347">
    <property type="entry name" value="SDR_fam"/>
</dbReference>
<gene>
    <name evidence="4" type="ORF">SAMN04488502_107141</name>
</gene>
<protein>
    <submittedName>
        <fullName evidence="4">NAD(P)-dependent dehydrogenase, short-chain alcohol dehydrogenase family</fullName>
    </submittedName>
</protein>